<dbReference type="SUPFAM" id="SSF52091">
    <property type="entry name" value="SpoIIaa-like"/>
    <property type="match status" value="1"/>
</dbReference>
<dbReference type="InterPro" id="IPR002645">
    <property type="entry name" value="STAS_dom"/>
</dbReference>
<name>A0A2A4T428_9DELT</name>
<evidence type="ECO:0000259" key="1">
    <source>
        <dbReference type="PROSITE" id="PS50801"/>
    </source>
</evidence>
<evidence type="ECO:0000313" key="2">
    <source>
        <dbReference type="EMBL" id="PCI28333.1"/>
    </source>
</evidence>
<dbReference type="InterPro" id="IPR036513">
    <property type="entry name" value="STAS_dom_sf"/>
</dbReference>
<feature type="domain" description="STAS" evidence="1">
    <location>
        <begin position="17"/>
        <end position="126"/>
    </location>
</feature>
<proteinExistence type="predicted"/>
<reference evidence="3" key="1">
    <citation type="submission" date="2017-08" db="EMBL/GenBank/DDBJ databases">
        <title>A dynamic microbial community with high functional redundancy inhabits the cold, oxic subseafloor aquifer.</title>
        <authorList>
            <person name="Tully B.J."/>
            <person name="Wheat C.G."/>
            <person name="Glazer B.T."/>
            <person name="Huber J.A."/>
        </authorList>
    </citation>
    <scope>NUCLEOTIDE SEQUENCE [LARGE SCALE GENOMIC DNA]</scope>
</reference>
<gene>
    <name evidence="2" type="ORF">COB67_06695</name>
</gene>
<dbReference type="AlphaFoldDB" id="A0A2A4T428"/>
<dbReference type="Proteomes" id="UP000218113">
    <property type="component" value="Unassembled WGS sequence"/>
</dbReference>
<evidence type="ECO:0000313" key="3">
    <source>
        <dbReference type="Proteomes" id="UP000218113"/>
    </source>
</evidence>
<organism evidence="2 3">
    <name type="scientific">SAR324 cluster bacterium</name>
    <dbReference type="NCBI Taxonomy" id="2024889"/>
    <lineage>
        <taxon>Bacteria</taxon>
        <taxon>Deltaproteobacteria</taxon>
        <taxon>SAR324 cluster</taxon>
    </lineage>
</organism>
<accession>A0A2A4T428</accession>
<comment type="caution">
    <text evidence="2">The sequence shown here is derived from an EMBL/GenBank/DDBJ whole genome shotgun (WGS) entry which is preliminary data.</text>
</comment>
<dbReference type="EMBL" id="NVSR01000036">
    <property type="protein sequence ID" value="PCI28333.1"/>
    <property type="molecule type" value="Genomic_DNA"/>
</dbReference>
<sequence>MLPQEENFTLTAPPRSQLLQSEHHQGTMIIKFHGSISEKETVTLWELQEKLPDFYEQGFNRFLLDLSNLEESDHSILGLISKLMHTGKQVLIICQESSITYQTFRALNLLAVLPHFSTLTEALSRAATQNRKSS</sequence>
<protein>
    <recommendedName>
        <fullName evidence="1">STAS domain-containing protein</fullName>
    </recommendedName>
</protein>
<dbReference type="Pfam" id="PF01740">
    <property type="entry name" value="STAS"/>
    <property type="match status" value="1"/>
</dbReference>
<dbReference type="Gene3D" id="3.30.750.24">
    <property type="entry name" value="STAS domain"/>
    <property type="match status" value="1"/>
</dbReference>
<dbReference type="PROSITE" id="PS50801">
    <property type="entry name" value="STAS"/>
    <property type="match status" value="1"/>
</dbReference>